<protein>
    <recommendedName>
        <fullName evidence="4">YD repeat-containing protein</fullName>
    </recommendedName>
</protein>
<keyword evidence="1" id="KW-0175">Coiled coil</keyword>
<accession>A0A1C0A583</accession>
<evidence type="ECO:0000256" key="1">
    <source>
        <dbReference type="SAM" id="Coils"/>
    </source>
</evidence>
<proteinExistence type="predicted"/>
<keyword evidence="3" id="KW-1185">Reference proteome</keyword>
<feature type="coiled-coil region" evidence="1">
    <location>
        <begin position="29"/>
        <end position="63"/>
    </location>
</feature>
<gene>
    <name evidence="2" type="ORF">U472_13160</name>
</gene>
<reference evidence="3" key="1">
    <citation type="submission" date="2016-07" db="EMBL/GenBank/DDBJ databases">
        <authorList>
            <person name="Florea S."/>
            <person name="Webb J.S."/>
            <person name="Jaromczyk J."/>
            <person name="Schardl C.L."/>
        </authorList>
    </citation>
    <scope>NUCLEOTIDE SEQUENCE [LARGE SCALE GENOMIC DNA]</scope>
    <source>
        <strain evidence="3">Z6</strain>
    </source>
</reference>
<name>A0A1C0A583_9FIRM</name>
<evidence type="ECO:0008006" key="4">
    <source>
        <dbReference type="Google" id="ProtNLM"/>
    </source>
</evidence>
<sequence length="353" mass="42225">MKKKNRVLILLMIFTLMLLLVSCRSNGTSQREEVAKQQFKEELETLQRLAKGQTNEVKVKEDKVYLIKKSIVENLETGKKYVKRIEKYDDKNNLLSLVSNRKNGELFYYEKYQYNDEGEVMKSTILREPFGAITRTYSYDKQGKKMGYLETNEKGEKCGEGLYKYYDSGQLKYQYTNDQYTKKTKEIYYNESGEKTKKINSNLMADSTSYFEYEYDDKGNKIKEVESKKYEANGMVIKIITYYNQFNKCKKYIVKSGQEVSTWFEYEYDKNGNEIKFISKDKDGDIQKIRLSEYNKIEKKIKDLRKSRDEQGEFWIFLWVEYEYDKEGNRIKEKYKDQNGEITSIKHILYEKN</sequence>
<dbReference type="Proteomes" id="UP000093514">
    <property type="component" value="Unassembled WGS sequence"/>
</dbReference>
<dbReference type="EMBL" id="LWDV01000010">
    <property type="protein sequence ID" value="OCL25300.1"/>
    <property type="molecule type" value="Genomic_DNA"/>
</dbReference>
<dbReference type="RefSeq" id="WP_068719212.1">
    <property type="nucleotide sequence ID" value="NZ_LWDV01000010.1"/>
</dbReference>
<dbReference type="Gene3D" id="2.180.10.10">
    <property type="entry name" value="RHS repeat-associated core"/>
    <property type="match status" value="1"/>
</dbReference>
<dbReference type="AlphaFoldDB" id="A0A1C0A583"/>
<dbReference type="PROSITE" id="PS51257">
    <property type="entry name" value="PROKAR_LIPOPROTEIN"/>
    <property type="match status" value="1"/>
</dbReference>
<dbReference type="OrthoDB" id="2111509at2"/>
<organism evidence="2 3">
    <name type="scientific">Orenia metallireducens</name>
    <dbReference type="NCBI Taxonomy" id="1413210"/>
    <lineage>
        <taxon>Bacteria</taxon>
        <taxon>Bacillati</taxon>
        <taxon>Bacillota</taxon>
        <taxon>Clostridia</taxon>
        <taxon>Halanaerobiales</taxon>
        <taxon>Halobacteroidaceae</taxon>
        <taxon>Orenia</taxon>
    </lineage>
</organism>
<evidence type="ECO:0000313" key="2">
    <source>
        <dbReference type="EMBL" id="OCL25300.1"/>
    </source>
</evidence>
<reference evidence="2 3" key="2">
    <citation type="submission" date="2016-08" db="EMBL/GenBank/DDBJ databases">
        <title>Orenia metallireducens sp. nov. strain Z6, a Novel Metal-reducing Firmicute from the Deep Subsurface.</title>
        <authorList>
            <person name="Maxim B.I."/>
            <person name="Kenneth K."/>
            <person name="Flynn T.M."/>
            <person name="Oloughlin E.J."/>
            <person name="Locke R.A."/>
            <person name="Weber J.R."/>
            <person name="Egan S.M."/>
            <person name="Mackie R.I."/>
            <person name="Cann I.K."/>
        </authorList>
    </citation>
    <scope>NUCLEOTIDE SEQUENCE [LARGE SCALE GENOMIC DNA]</scope>
    <source>
        <strain evidence="2 3">Z6</strain>
    </source>
</reference>
<evidence type="ECO:0000313" key="3">
    <source>
        <dbReference type="Proteomes" id="UP000093514"/>
    </source>
</evidence>
<comment type="caution">
    <text evidence="2">The sequence shown here is derived from an EMBL/GenBank/DDBJ whole genome shotgun (WGS) entry which is preliminary data.</text>
</comment>